<evidence type="ECO:0000313" key="3">
    <source>
        <dbReference type="Proteomes" id="UP001341840"/>
    </source>
</evidence>
<name>A0ABU6TJ87_9FABA</name>
<protein>
    <submittedName>
        <fullName evidence="2">Uncharacterized protein</fullName>
    </submittedName>
</protein>
<dbReference type="EMBL" id="JASCZI010091010">
    <property type="protein sequence ID" value="MED6148415.1"/>
    <property type="molecule type" value="Genomic_DNA"/>
</dbReference>
<dbReference type="Proteomes" id="UP001341840">
    <property type="component" value="Unassembled WGS sequence"/>
</dbReference>
<reference evidence="2 3" key="1">
    <citation type="journal article" date="2023" name="Plants (Basel)">
        <title>Bridging the Gap: Combining Genomics and Transcriptomics Approaches to Understand Stylosanthes scabra, an Orphan Legume from the Brazilian Caatinga.</title>
        <authorList>
            <person name="Ferreira-Neto J.R.C."/>
            <person name="da Silva M.D."/>
            <person name="Binneck E."/>
            <person name="de Melo N.F."/>
            <person name="da Silva R.H."/>
            <person name="de Melo A.L.T.M."/>
            <person name="Pandolfi V."/>
            <person name="Bustamante F.O."/>
            <person name="Brasileiro-Vidal A.C."/>
            <person name="Benko-Iseppon A.M."/>
        </authorList>
    </citation>
    <scope>NUCLEOTIDE SEQUENCE [LARGE SCALE GENOMIC DNA]</scope>
    <source>
        <tissue evidence="2">Leaves</tissue>
    </source>
</reference>
<accession>A0ABU6TJ87</accession>
<evidence type="ECO:0000313" key="2">
    <source>
        <dbReference type="EMBL" id="MED6148415.1"/>
    </source>
</evidence>
<feature type="compositionally biased region" description="Low complexity" evidence="1">
    <location>
        <begin position="17"/>
        <end position="29"/>
    </location>
</feature>
<organism evidence="2 3">
    <name type="scientific">Stylosanthes scabra</name>
    <dbReference type="NCBI Taxonomy" id="79078"/>
    <lineage>
        <taxon>Eukaryota</taxon>
        <taxon>Viridiplantae</taxon>
        <taxon>Streptophyta</taxon>
        <taxon>Embryophyta</taxon>
        <taxon>Tracheophyta</taxon>
        <taxon>Spermatophyta</taxon>
        <taxon>Magnoliopsida</taxon>
        <taxon>eudicotyledons</taxon>
        <taxon>Gunneridae</taxon>
        <taxon>Pentapetalae</taxon>
        <taxon>rosids</taxon>
        <taxon>fabids</taxon>
        <taxon>Fabales</taxon>
        <taxon>Fabaceae</taxon>
        <taxon>Papilionoideae</taxon>
        <taxon>50 kb inversion clade</taxon>
        <taxon>dalbergioids sensu lato</taxon>
        <taxon>Dalbergieae</taxon>
        <taxon>Pterocarpus clade</taxon>
        <taxon>Stylosanthes</taxon>
    </lineage>
</organism>
<evidence type="ECO:0000256" key="1">
    <source>
        <dbReference type="SAM" id="MobiDB-lite"/>
    </source>
</evidence>
<feature type="region of interest" description="Disordered" evidence="1">
    <location>
        <begin position="1"/>
        <end position="33"/>
    </location>
</feature>
<proteinExistence type="predicted"/>
<gene>
    <name evidence="2" type="ORF">PIB30_052973</name>
</gene>
<sequence length="99" mass="10307">MSGEGSSGRKRTAPQNEPSEAAPQNAPAAAEEDGLQRLNRSWHIVGVLHTEVCLTKIAREGAGALASSMYLPYASTAGVAPLYPTGWLRACSAVTGLLL</sequence>
<comment type="caution">
    <text evidence="2">The sequence shown here is derived from an EMBL/GenBank/DDBJ whole genome shotgun (WGS) entry which is preliminary data.</text>
</comment>
<keyword evidence="3" id="KW-1185">Reference proteome</keyword>